<dbReference type="GO" id="GO:0001518">
    <property type="term" value="C:voltage-gated sodium channel complex"/>
    <property type="evidence" value="ECO:0007669"/>
    <property type="project" value="TreeGrafter"/>
</dbReference>
<name>A0A9P0CJ81_9CUCU</name>
<evidence type="ECO:0000256" key="6">
    <source>
        <dbReference type="ARBA" id="ARBA00022737"/>
    </source>
</evidence>
<feature type="transmembrane region" description="Helical" evidence="19">
    <location>
        <begin position="256"/>
        <end position="281"/>
    </location>
</feature>
<evidence type="ECO:0000256" key="12">
    <source>
        <dbReference type="ARBA" id="ARBA00023180"/>
    </source>
</evidence>
<feature type="transmembrane region" description="Helical" evidence="19">
    <location>
        <begin position="218"/>
        <end position="236"/>
    </location>
</feature>
<keyword evidence="9 19" id="KW-1133">Transmembrane helix</keyword>
<evidence type="ECO:0000256" key="15">
    <source>
        <dbReference type="PIRSR" id="PIRSR602077-1"/>
    </source>
</evidence>
<feature type="transmembrane region" description="Helical" evidence="19">
    <location>
        <begin position="1260"/>
        <end position="1278"/>
    </location>
</feature>
<evidence type="ECO:0000256" key="4">
    <source>
        <dbReference type="ARBA" id="ARBA00022673"/>
    </source>
</evidence>
<keyword evidence="13" id="KW-0407">Ion channel</keyword>
<keyword evidence="2" id="KW-0813">Transport</keyword>
<keyword evidence="11 19" id="KW-0472">Membrane</keyword>
<feature type="binding site" evidence="15">
    <location>
        <position position="1400"/>
    </location>
    <ligand>
        <name>Ca(2+)</name>
        <dbReference type="ChEBI" id="CHEBI:29108"/>
    </ligand>
</feature>
<keyword evidence="7 15" id="KW-0106">Calcium</keyword>
<organism evidence="21 22">
    <name type="scientific">Psylliodes chrysocephalus</name>
    <dbReference type="NCBI Taxonomy" id="3402493"/>
    <lineage>
        <taxon>Eukaryota</taxon>
        <taxon>Metazoa</taxon>
        <taxon>Ecdysozoa</taxon>
        <taxon>Arthropoda</taxon>
        <taxon>Hexapoda</taxon>
        <taxon>Insecta</taxon>
        <taxon>Pterygota</taxon>
        <taxon>Neoptera</taxon>
        <taxon>Endopterygota</taxon>
        <taxon>Coleoptera</taxon>
        <taxon>Polyphaga</taxon>
        <taxon>Cucujiformia</taxon>
        <taxon>Chrysomeloidea</taxon>
        <taxon>Chrysomelidae</taxon>
        <taxon>Galerucinae</taxon>
        <taxon>Alticini</taxon>
        <taxon>Psylliodes</taxon>
    </lineage>
</organism>
<keyword evidence="22" id="KW-1185">Reference proteome</keyword>
<accession>A0A9P0CJ81</accession>
<feature type="binding site" evidence="15">
    <location>
        <position position="759"/>
    </location>
    <ligand>
        <name>Ca(2+)</name>
        <dbReference type="ChEBI" id="CHEBI:29108"/>
    </ligand>
</feature>
<dbReference type="Pfam" id="PF00520">
    <property type="entry name" value="Ion_trans"/>
    <property type="match status" value="4"/>
</dbReference>
<keyword evidence="12 16" id="KW-0325">Glycoprotein</keyword>
<comment type="catalytic activity">
    <reaction evidence="14">
        <text>Ca(2+)(in) = Ca(2+)(out)</text>
        <dbReference type="Rhea" id="RHEA:29671"/>
        <dbReference type="ChEBI" id="CHEBI:29108"/>
    </reaction>
</comment>
<evidence type="ECO:0000256" key="18">
    <source>
        <dbReference type="SAM" id="MobiDB-lite"/>
    </source>
</evidence>
<gene>
    <name evidence="21" type="ORF">PSYICH_LOCUS2106</name>
</gene>
<dbReference type="Gene3D" id="1.10.287.70">
    <property type="match status" value="4"/>
</dbReference>
<feature type="domain" description="Ion transport" evidence="20">
    <location>
        <begin position="1190"/>
        <end position="1461"/>
    </location>
</feature>
<evidence type="ECO:0000256" key="11">
    <source>
        <dbReference type="ARBA" id="ARBA00023136"/>
    </source>
</evidence>
<keyword evidence="3 17" id="KW-0109">Calcium transport</keyword>
<comment type="subcellular location">
    <subcellularLocation>
        <location evidence="1 17">Membrane</location>
        <topology evidence="1 17">Multi-pass membrane protein</topology>
    </subcellularLocation>
</comment>
<dbReference type="InterPro" id="IPR002077">
    <property type="entry name" value="VDCCAlpha1"/>
</dbReference>
<dbReference type="FunFam" id="1.10.287.70:FF:000018">
    <property type="entry name" value="Voltage-dependent T-type calcium channel subunit alpha"/>
    <property type="match status" value="1"/>
</dbReference>
<feature type="transmembrane region" description="Helical" evidence="19">
    <location>
        <begin position="594"/>
        <end position="616"/>
    </location>
</feature>
<evidence type="ECO:0000256" key="17">
    <source>
        <dbReference type="RuleBase" id="RU003808"/>
    </source>
</evidence>
<feature type="transmembrane region" description="Helical" evidence="19">
    <location>
        <begin position="564"/>
        <end position="582"/>
    </location>
</feature>
<dbReference type="GO" id="GO:0043005">
    <property type="term" value="C:neuron projection"/>
    <property type="evidence" value="ECO:0007669"/>
    <property type="project" value="TreeGrafter"/>
</dbReference>
<evidence type="ECO:0000313" key="21">
    <source>
        <dbReference type="EMBL" id="CAH1100410.1"/>
    </source>
</evidence>
<dbReference type="InterPro" id="IPR005821">
    <property type="entry name" value="Ion_trans_dom"/>
</dbReference>
<feature type="domain" description="Ion transport" evidence="20">
    <location>
        <begin position="5"/>
        <end position="288"/>
    </location>
</feature>
<evidence type="ECO:0000256" key="3">
    <source>
        <dbReference type="ARBA" id="ARBA00022568"/>
    </source>
</evidence>
<dbReference type="PANTHER" id="PTHR10037">
    <property type="entry name" value="VOLTAGE-GATED CATION CHANNEL CALCIUM AND SODIUM"/>
    <property type="match status" value="1"/>
</dbReference>
<dbReference type="OrthoDB" id="416585at2759"/>
<comment type="similarity">
    <text evidence="17">Belongs to the calcium channel alpha-1 subunit (TC 1.A.1.11) family.</text>
</comment>
<feature type="region of interest" description="Disordered" evidence="18">
    <location>
        <begin position="968"/>
        <end position="1001"/>
    </location>
</feature>
<feature type="compositionally biased region" description="Polar residues" evidence="18">
    <location>
        <begin position="1019"/>
        <end position="1031"/>
    </location>
</feature>
<dbReference type="FunFam" id="1.20.120.350:FF:000008">
    <property type="entry name" value="Voltage-dependent T-type calcium channel subunit alpha"/>
    <property type="match status" value="1"/>
</dbReference>
<evidence type="ECO:0000256" key="5">
    <source>
        <dbReference type="ARBA" id="ARBA00022692"/>
    </source>
</evidence>
<feature type="transmembrane region" description="Helical" evidence="19">
    <location>
        <begin position="776"/>
        <end position="800"/>
    </location>
</feature>
<feature type="transmembrane region" description="Helical" evidence="19">
    <location>
        <begin position="1571"/>
        <end position="1588"/>
    </location>
</feature>
<feature type="compositionally biased region" description="Low complexity" evidence="18">
    <location>
        <begin position="968"/>
        <end position="977"/>
    </location>
</feature>
<feature type="transmembrane region" description="Helical" evidence="19">
    <location>
        <begin position="1428"/>
        <end position="1451"/>
    </location>
</feature>
<keyword evidence="8 17" id="KW-0851">Voltage-gated channel</keyword>
<evidence type="ECO:0000256" key="7">
    <source>
        <dbReference type="ARBA" id="ARBA00022837"/>
    </source>
</evidence>
<feature type="compositionally biased region" description="Basic residues" evidence="18">
    <location>
        <begin position="1084"/>
        <end position="1100"/>
    </location>
</feature>
<feature type="domain" description="Ion transport" evidence="20">
    <location>
        <begin position="562"/>
        <end position="810"/>
    </location>
</feature>
<evidence type="ECO:0000256" key="9">
    <source>
        <dbReference type="ARBA" id="ARBA00022989"/>
    </source>
</evidence>
<evidence type="ECO:0000256" key="10">
    <source>
        <dbReference type="ARBA" id="ARBA00023065"/>
    </source>
</evidence>
<feature type="transmembrane region" description="Helical" evidence="19">
    <location>
        <begin position="622"/>
        <end position="643"/>
    </location>
</feature>
<feature type="transmembrane region" description="Helical" evidence="19">
    <location>
        <begin position="1640"/>
        <end position="1663"/>
    </location>
</feature>
<feature type="domain" description="Ion transport" evidence="20">
    <location>
        <begin position="1506"/>
        <end position="1763"/>
    </location>
</feature>
<dbReference type="GO" id="GO:0046872">
    <property type="term" value="F:metal ion binding"/>
    <property type="evidence" value="ECO:0007669"/>
    <property type="project" value="UniProtKB-KW"/>
</dbReference>
<evidence type="ECO:0000256" key="2">
    <source>
        <dbReference type="ARBA" id="ARBA00022448"/>
    </source>
</evidence>
<feature type="non-terminal residue" evidence="21">
    <location>
        <position position="1"/>
    </location>
</feature>
<keyword evidence="15" id="KW-0479">Metal-binding</keyword>
<dbReference type="GO" id="GO:0005891">
    <property type="term" value="C:voltage-gated calcium channel complex"/>
    <property type="evidence" value="ECO:0007669"/>
    <property type="project" value="InterPro"/>
</dbReference>
<feature type="transmembrane region" description="Helical" evidence="19">
    <location>
        <begin position="6"/>
        <end position="25"/>
    </location>
</feature>
<feature type="region of interest" description="Disordered" evidence="18">
    <location>
        <begin position="1019"/>
        <end position="1055"/>
    </location>
</feature>
<dbReference type="GO" id="GO:0070509">
    <property type="term" value="P:calcium ion import"/>
    <property type="evidence" value="ECO:0007669"/>
    <property type="project" value="TreeGrafter"/>
</dbReference>
<evidence type="ECO:0000313" key="22">
    <source>
        <dbReference type="Proteomes" id="UP001153636"/>
    </source>
</evidence>
<feature type="transmembrane region" description="Helical" evidence="19">
    <location>
        <begin position="1324"/>
        <end position="1346"/>
    </location>
</feature>
<protein>
    <recommendedName>
        <fullName evidence="20">Ion transport domain-containing protein</fullName>
    </recommendedName>
</protein>
<dbReference type="Gene3D" id="1.20.120.350">
    <property type="entry name" value="Voltage-gated potassium channels. Chain C"/>
    <property type="match status" value="4"/>
</dbReference>
<keyword evidence="6" id="KW-0677">Repeat</keyword>
<dbReference type="FunFam" id="1.20.120.350:FF:000007">
    <property type="entry name" value="Voltage-dependent T-type calcium channel subunit alpha"/>
    <property type="match status" value="1"/>
</dbReference>
<feature type="transmembrane region" description="Helical" evidence="19">
    <location>
        <begin position="93"/>
        <end position="113"/>
    </location>
</feature>
<evidence type="ECO:0000256" key="14">
    <source>
        <dbReference type="ARBA" id="ARBA00036634"/>
    </source>
</evidence>
<dbReference type="FunFam" id="1.20.120.350:FF:000009">
    <property type="entry name" value="Voltage-dependent T-type calcium channel subunit alpha"/>
    <property type="match status" value="1"/>
</dbReference>
<keyword evidence="10" id="KW-0406">Ion transport</keyword>
<dbReference type="InterPro" id="IPR043203">
    <property type="entry name" value="VGCC_Ca_Na"/>
</dbReference>
<feature type="compositionally biased region" description="Polar residues" evidence="18">
    <location>
        <begin position="1039"/>
        <end position="1050"/>
    </location>
</feature>
<evidence type="ECO:0000256" key="8">
    <source>
        <dbReference type="ARBA" id="ARBA00022882"/>
    </source>
</evidence>
<proteinExistence type="inferred from homology"/>
<dbReference type="FunFam" id="1.10.287.70:FF:000120">
    <property type="entry name" value="Voltage-dependent T-type calcium channel subunit alpha"/>
    <property type="match status" value="1"/>
</dbReference>
<dbReference type="PANTHER" id="PTHR10037:SF230">
    <property type="entry name" value="CA[2+]-CHANNEL PROTEIN ALPHA[[1]] SUBUNIT T, ISOFORM F"/>
    <property type="match status" value="1"/>
</dbReference>
<sequence>RFDEFIFAFFSLEMTIKMIAMGIYGKGSYLADSWNRLDLFIVFAGAVEYGLPNFNNINLSAVRTIRVLRPLRAINRIPSMRILVMLLLDTLPMLGNVLLLCFFVFFIFGIIGVQLWQGVLRQRCVLDRDQYPDIDFPSEIGYFYKPVDSDFICSKNANSGMHFCSDLPAYKNGSKTCNMTVEEKQLPPYRNNDTYCINWNYYFSLCSDRNHNPFQDTISFDNIGLAWIAIFLVISLEGWTEIMYYIQDGHSFWDWIYFVLLIVIGSFFMINLCLVVIATQFSETKKREMERMRLERARFQSTSTLASSTNNSEPTSCYAEIIKYIAHLWRRAKRKVMKKIKFCRLRREKRRDRMISGDTIRLNYAKRHHPNCSRMMLLSSTNLLSPPYVLNNRRRSSVMFSDIIILHGQNNTASTHKKNVCSSEKTTQAGDGNIWQISDSSNQQIQTQQILQDCNNIMNGETLTCQELLAIGAINAALSTGQILLDTFLNSLSKGIRKDPENNYLQQLPDDDFSCCHDLWHCESEYNNEKRSKFYIFCCLIVKGFINLLKVLRKKIKIIAEHKLFQHGILLAILINTLSMGIEHHKQSDILTQGVEVTNIIFSAIFAVEMVLKVIAEGPFGYISNGFNVFDGIIVVLSAIELFRNFTSNQHTDSGLSVLRTFRLLRILKLVRFMPNLRRQLFVMLRTMDNVAIFFSLLILFIFIFSILGMNIFGCKFCNDDSYTEEKVCITNKDEDKDRKNFDSLLWSLVTVFQILTQEDWNIVLSNGMAKTSNWAALYFVALMTFGNYVLFNLLVAILVEGFSSERHERREREQRELARRKMSCIIEASIRNCENSSSLSSSSENCYQDNKTCWKSSDIRKLNRGLNEHISSIALSVNDFKDKYTNCCYVCKDTKSNIEKEALTKPPVKQASPPIITHTAATPQDSPSTILRDYPEFRYKVTSVSNTALNVDDSGHQFSSELVPQNLPNSNLLIPPRLSPPPLTYRHSTKQRGSSDDSNKMCKIITYNEKIGANTMTYSEKNTPVINPNDSKQRNKMQRQPSLKTNTKSSLKRPKRCGVEIETVRLNNGRDHLHCNGGGGVSRHAKHRKRQSSSRRSPVKHNEALHIKNQNLSLNTSPTKLQLINKSSESGINQIPVEKCIKISIFGKLEKFLESTYCLRNREDYSLYVFSPKNKFRKYCSWIVKQNGFDNLILIFIALNCITLAMERPNIPPESPEKLFLQSCNYIFSVVFATEMFVKVVASGMCYGPNAYFTSGWNIMDGSLVIISVVDIIMFLINDTTSRIFGILRVFRLLRSLRPLRVINRAPGLKLVVQTLLSSLRPIGNIVLICCTFFIIFGILGVQLFKGTFYYCVGENLTGIETMQDCLARGDGYLWKNQKYNFDDLVQALMSLFVLSSRDGWVNIMYTGLDAVGVDKQPKVNYSEWRLLYFIAFILLVGFFVLNMFVGVVVENFHRCREEQEKEEKIRKAAKRQLQLEKRRRKMNELPYYIHYASWRLDIHKIVTSKYFDLAIALVIGLNVITMATERYHMPDYWEYALRIFNYFFTAVFILESTMKLVALGVKVYVKDRWNLLDVAIVILSVVGIIIEEIVQDLKIIPINPTIIRVLRVMRIARVLKLLKMAKGIRALLDTVMQALPQVGNLGLLFFLLFFIFAALGVELFGRLDCNATPCQGLGEHAHFQNFGMAFLTLFRVATGDNWNGIMKDTLEDEHCSYADDCINNCCISPIIAPIFFVIFVLMAQFVLVNVVVAVLMKHLEESHKQLEDEHDLDVQIEQEFAEKQERNERELYLALQLDQECQKEKRKLIKVLSLPSDFVYNPPGTVVAEKQEPSSALNADLQRHQSIKRLGPKHFKNIEESITDICDIEESDHFPDKCNLNILQETSNILKKDEKPTSKNELTPSFLMIPQEMKPMKPSGSCKNLFQKQLSMDIVEESSFLLTIPKYSDSNLRYKTQDESISVEIEDNDKSSNKVDLIL</sequence>
<feature type="transmembrane region" description="Helical" evidence="19">
    <location>
        <begin position="1508"/>
        <end position="1525"/>
    </location>
</feature>
<feature type="transmembrane region" description="Helical" evidence="19">
    <location>
        <begin position="1537"/>
        <end position="1559"/>
    </location>
</feature>
<evidence type="ECO:0000256" key="13">
    <source>
        <dbReference type="ARBA" id="ARBA00023303"/>
    </source>
</evidence>
<evidence type="ECO:0000259" key="20">
    <source>
        <dbReference type="Pfam" id="PF00520"/>
    </source>
</evidence>
<dbReference type="SUPFAM" id="SSF81324">
    <property type="entry name" value="Voltage-gated potassium channels"/>
    <property type="match status" value="4"/>
</dbReference>
<keyword evidence="5 19" id="KW-0812">Transmembrane</keyword>
<feature type="region of interest" description="Disordered" evidence="18">
    <location>
        <begin position="1071"/>
        <end position="1103"/>
    </location>
</feature>
<evidence type="ECO:0000256" key="19">
    <source>
        <dbReference type="SAM" id="Phobius"/>
    </source>
</evidence>
<dbReference type="InterPro" id="IPR027359">
    <property type="entry name" value="Volt_channel_dom_sf"/>
</dbReference>
<evidence type="ECO:0000256" key="1">
    <source>
        <dbReference type="ARBA" id="ARBA00004141"/>
    </source>
</evidence>
<reference evidence="21" key="1">
    <citation type="submission" date="2022-01" db="EMBL/GenBank/DDBJ databases">
        <authorList>
            <person name="King R."/>
        </authorList>
    </citation>
    <scope>NUCLEOTIDE SEQUENCE</scope>
</reference>
<feature type="glycosylation site" description="N-linked (GlcNAc...) asparagine" evidence="16">
    <location>
        <position position="192"/>
    </location>
</feature>
<dbReference type="Proteomes" id="UP001153636">
    <property type="component" value="Chromosome 10"/>
</dbReference>
<evidence type="ECO:0000256" key="16">
    <source>
        <dbReference type="PIRSR" id="PIRSR602077-3"/>
    </source>
</evidence>
<feature type="transmembrane region" description="Helical" evidence="19">
    <location>
        <begin position="1728"/>
        <end position="1754"/>
    </location>
</feature>
<feature type="transmembrane region" description="Helical" evidence="19">
    <location>
        <begin position="691"/>
        <end position="713"/>
    </location>
</feature>
<dbReference type="GO" id="GO:0086010">
    <property type="term" value="P:membrane depolarization during action potential"/>
    <property type="evidence" value="ECO:0007669"/>
    <property type="project" value="TreeGrafter"/>
</dbReference>
<dbReference type="EMBL" id="OV651822">
    <property type="protein sequence ID" value="CAH1100410.1"/>
    <property type="molecule type" value="Genomic_DNA"/>
</dbReference>
<dbReference type="GO" id="GO:0005248">
    <property type="term" value="F:voltage-gated sodium channel activity"/>
    <property type="evidence" value="ECO:0007669"/>
    <property type="project" value="TreeGrafter"/>
</dbReference>
<feature type="binding site" evidence="15">
    <location>
        <position position="237"/>
    </location>
    <ligand>
        <name>Ca(2+)</name>
        <dbReference type="ChEBI" id="CHEBI:29108"/>
    </ligand>
</feature>
<dbReference type="FunFam" id="1.10.287.70:FF:000125">
    <property type="entry name" value="Voltage-dependent T-type calcium channel subunit alpha"/>
    <property type="match status" value="1"/>
</dbReference>
<keyword evidence="4 17" id="KW-0107">Calcium channel</keyword>
<dbReference type="GO" id="GO:0008332">
    <property type="term" value="F:low voltage-gated calcium channel activity"/>
    <property type="evidence" value="ECO:0007669"/>
    <property type="project" value="TreeGrafter"/>
</dbReference>
<dbReference type="PRINTS" id="PR00167">
    <property type="entry name" value="CACHANNEL"/>
</dbReference>